<proteinExistence type="predicted"/>
<evidence type="ECO:0000313" key="2">
    <source>
        <dbReference type="Proteomes" id="UP001178277"/>
    </source>
</evidence>
<dbReference type="AlphaFoldDB" id="A0AA90NVA3"/>
<accession>A0AA90NVA3</accession>
<dbReference type="EMBL" id="JAUUTP010000026">
    <property type="protein sequence ID" value="MDP1420656.1"/>
    <property type="molecule type" value="Genomic_DNA"/>
</dbReference>
<dbReference type="InterPro" id="IPR058995">
    <property type="entry name" value="YolC/YozM-like"/>
</dbReference>
<organism evidence="1 2">
    <name type="scientific">Peribacillus simplex</name>
    <dbReference type="NCBI Taxonomy" id="1478"/>
    <lineage>
        <taxon>Bacteria</taxon>
        <taxon>Bacillati</taxon>
        <taxon>Bacillota</taxon>
        <taxon>Bacilli</taxon>
        <taxon>Bacillales</taxon>
        <taxon>Bacillaceae</taxon>
        <taxon>Peribacillus</taxon>
    </lineage>
</organism>
<evidence type="ECO:0000313" key="1">
    <source>
        <dbReference type="EMBL" id="MDP1420656.1"/>
    </source>
</evidence>
<dbReference type="Pfam" id="PF26328">
    <property type="entry name" value="YolC_YozM"/>
    <property type="match status" value="1"/>
</dbReference>
<name>A0AA90NVA3_9BACI</name>
<dbReference type="RefSeq" id="WP_305161803.1">
    <property type="nucleotide sequence ID" value="NZ_JAUUTP010000026.1"/>
</dbReference>
<comment type="caution">
    <text evidence="1">The sequence shown here is derived from an EMBL/GenBank/DDBJ whole genome shotgun (WGS) entry which is preliminary data.</text>
</comment>
<reference evidence="1" key="1">
    <citation type="submission" date="2023-07" db="EMBL/GenBank/DDBJ databases">
        <title>Murine gut Bacillus species.</title>
        <authorList>
            <person name="Gutman E."/>
            <person name="Hashuel R."/>
            <person name="Litvak Y."/>
        </authorList>
    </citation>
    <scope>NUCLEOTIDE SEQUENCE</scope>
    <source>
        <strain evidence="1">RU283</strain>
    </source>
</reference>
<gene>
    <name evidence="1" type="ORF">Q8G35_20320</name>
</gene>
<sequence length="110" mass="12489">MKKYKKRIILGVGVLLCTLSLLFVSNHLDNQKIEEQIQALMDESSEVSDLYEVIAVSVRTDNKTIKVQVPMEEKRQNEIAHSMSLIAQKHGMEDYEIKVSAIKDGETIVN</sequence>
<protein>
    <submittedName>
        <fullName evidence="1">Uncharacterized protein</fullName>
    </submittedName>
</protein>
<dbReference type="Proteomes" id="UP001178277">
    <property type="component" value="Unassembled WGS sequence"/>
</dbReference>